<dbReference type="Proteomes" id="UP000694251">
    <property type="component" value="Chromosome 9"/>
</dbReference>
<proteinExistence type="predicted"/>
<dbReference type="AlphaFoldDB" id="A0A8T2AJI8"/>
<dbReference type="GO" id="GO:0003676">
    <property type="term" value="F:nucleic acid binding"/>
    <property type="evidence" value="ECO:0007669"/>
    <property type="project" value="InterPro"/>
</dbReference>
<evidence type="ECO:0000259" key="1">
    <source>
        <dbReference type="PROSITE" id="PS50879"/>
    </source>
</evidence>
<dbReference type="PANTHER" id="PTHR47723">
    <property type="entry name" value="OS05G0353850 PROTEIN"/>
    <property type="match status" value="1"/>
</dbReference>
<name>A0A8T2AJI8_ARASU</name>
<accession>A0A8T2AJI8</accession>
<dbReference type="OrthoDB" id="1741277at2759"/>
<protein>
    <submittedName>
        <fullName evidence="2">Ribonuclease H domain</fullName>
    </submittedName>
</protein>
<gene>
    <name evidence="2" type="ORF">ISN44_As09g014460</name>
</gene>
<reference evidence="2 3" key="1">
    <citation type="submission" date="2020-12" db="EMBL/GenBank/DDBJ databases">
        <title>Concerted genomic and epigenomic changes stabilize Arabidopsis allopolyploids.</title>
        <authorList>
            <person name="Chen Z."/>
        </authorList>
    </citation>
    <scope>NUCLEOTIDE SEQUENCE [LARGE SCALE GENOMIC DNA]</scope>
    <source>
        <strain evidence="2">As9502</strain>
        <tissue evidence="2">Leaf</tissue>
    </source>
</reference>
<dbReference type="InterPro" id="IPR002156">
    <property type="entry name" value="RNaseH_domain"/>
</dbReference>
<dbReference type="Pfam" id="PF13456">
    <property type="entry name" value="RVT_3"/>
    <property type="match status" value="1"/>
</dbReference>
<evidence type="ECO:0000313" key="2">
    <source>
        <dbReference type="EMBL" id="KAG7573124.1"/>
    </source>
</evidence>
<dbReference type="InterPro" id="IPR044730">
    <property type="entry name" value="RNase_H-like_dom_plant"/>
</dbReference>
<dbReference type="GO" id="GO:0004523">
    <property type="term" value="F:RNA-DNA hybrid ribonuclease activity"/>
    <property type="evidence" value="ECO:0007669"/>
    <property type="project" value="InterPro"/>
</dbReference>
<comment type="caution">
    <text evidence="2">The sequence shown here is derived from an EMBL/GenBank/DDBJ whole genome shotgun (WGS) entry which is preliminary data.</text>
</comment>
<dbReference type="EMBL" id="JAEFBJ010000009">
    <property type="protein sequence ID" value="KAG7573124.1"/>
    <property type="molecule type" value="Genomic_DNA"/>
</dbReference>
<dbReference type="PANTHER" id="PTHR47723:SF13">
    <property type="entry name" value="PUTATIVE-RELATED"/>
    <property type="match status" value="1"/>
</dbReference>
<keyword evidence="3" id="KW-1185">Reference proteome</keyword>
<organism evidence="2 3">
    <name type="scientific">Arabidopsis suecica</name>
    <name type="common">Swedish thale-cress</name>
    <name type="synonym">Cardaminopsis suecica</name>
    <dbReference type="NCBI Taxonomy" id="45249"/>
    <lineage>
        <taxon>Eukaryota</taxon>
        <taxon>Viridiplantae</taxon>
        <taxon>Streptophyta</taxon>
        <taxon>Embryophyta</taxon>
        <taxon>Tracheophyta</taxon>
        <taxon>Spermatophyta</taxon>
        <taxon>Magnoliopsida</taxon>
        <taxon>eudicotyledons</taxon>
        <taxon>Gunneridae</taxon>
        <taxon>Pentapetalae</taxon>
        <taxon>rosids</taxon>
        <taxon>malvids</taxon>
        <taxon>Brassicales</taxon>
        <taxon>Brassicaceae</taxon>
        <taxon>Camelineae</taxon>
        <taxon>Arabidopsis</taxon>
    </lineage>
</organism>
<sequence length="229" mass="25829">MFSMAVWWAWKWRCRDVFGERKLCRDRLKFIKDLAEEVRRAHAGTLNSSPPHARVERLIRWLAPNEGWVKITTDGASRGNPGLAAAGGAIRNADGEWLGGFAINIGSCSAPLAELWGAYYGLLIAWDKGFRRVELDLDSELVVGFLKSEMSNAHPLAFLVRLCHGFFTRDWLVRINHVYREANRLADGLANYAFTLPLDLHLFETCLEAVHLILLEDANGIAIPRAVRM</sequence>
<evidence type="ECO:0000313" key="3">
    <source>
        <dbReference type="Proteomes" id="UP000694251"/>
    </source>
</evidence>
<dbReference type="CDD" id="cd06222">
    <property type="entry name" value="RNase_H_like"/>
    <property type="match status" value="1"/>
</dbReference>
<dbReference type="InterPro" id="IPR053151">
    <property type="entry name" value="RNase_H-like"/>
</dbReference>
<feature type="domain" description="RNase H type-1" evidence="1">
    <location>
        <begin position="65"/>
        <end position="195"/>
    </location>
</feature>
<dbReference type="PROSITE" id="PS50879">
    <property type="entry name" value="RNASE_H_1"/>
    <property type="match status" value="1"/>
</dbReference>